<name>A0A0M0KID3_ALKHA</name>
<accession>A0A0M0KID3</accession>
<dbReference type="RefSeq" id="WP_053430791.1">
    <property type="nucleotide sequence ID" value="NZ_LILD02000041.1"/>
</dbReference>
<comment type="caution">
    <text evidence="1">The sequence shown here is derived from an EMBL/GenBank/DDBJ whole genome shotgun (WGS) entry which is preliminary data.</text>
</comment>
<evidence type="ECO:0000313" key="1">
    <source>
        <dbReference type="EMBL" id="KOO38519.1"/>
    </source>
</evidence>
<reference evidence="1" key="1">
    <citation type="submission" date="2015-08" db="EMBL/GenBank/DDBJ databases">
        <title>Complete DNA Sequence of Pseudomonas syringae pv. actinidiae, the Causal Agent of Kiwifruit Canker Disease.</title>
        <authorList>
            <person name="Rikkerink E.H.A."/>
            <person name="Fineran P.C."/>
        </authorList>
    </citation>
    <scope>NUCLEOTIDE SEQUENCE</scope>
    <source>
        <strain evidence="1">DSM 13666</strain>
    </source>
</reference>
<dbReference type="AlphaFoldDB" id="A0A0M0KID3"/>
<gene>
    <name evidence="1" type="ORF">AMD02_06365</name>
</gene>
<organism evidence="1">
    <name type="scientific">Halalkalibacterium halodurans</name>
    <name type="common">Bacillus halodurans</name>
    <dbReference type="NCBI Taxonomy" id="86665"/>
    <lineage>
        <taxon>Bacteria</taxon>
        <taxon>Bacillati</taxon>
        <taxon>Bacillota</taxon>
        <taxon>Bacilli</taxon>
        <taxon>Bacillales</taxon>
        <taxon>Bacillaceae</taxon>
        <taxon>Halalkalibacterium (ex Joshi et al. 2022)</taxon>
    </lineage>
</organism>
<protein>
    <submittedName>
        <fullName evidence="1">Uncharacterized protein</fullName>
    </submittedName>
</protein>
<dbReference type="PATRIC" id="fig|136160.3.peg.1575"/>
<dbReference type="EMBL" id="LILD01000001">
    <property type="protein sequence ID" value="KOO38519.1"/>
    <property type="molecule type" value="Genomic_DNA"/>
</dbReference>
<proteinExistence type="predicted"/>
<sequence>MTDAEILGYTKRLGEILKLPPSEQRDQRLTNFMSDLKEAYEIPSGVDQMREFEWRHSEVMVFYRCAEDAMTFERG</sequence>